<accession>A0A9Q1H884</accession>
<dbReference type="InterPro" id="IPR016729">
    <property type="entry name" value="FADD"/>
</dbReference>
<organism evidence="2 3">
    <name type="scientific">Holothuria leucospilota</name>
    <name type="common">Black long sea cucumber</name>
    <name type="synonym">Mertensiothuria leucospilota</name>
    <dbReference type="NCBI Taxonomy" id="206669"/>
    <lineage>
        <taxon>Eukaryota</taxon>
        <taxon>Metazoa</taxon>
        <taxon>Echinodermata</taxon>
        <taxon>Eleutherozoa</taxon>
        <taxon>Echinozoa</taxon>
        <taxon>Holothuroidea</taxon>
        <taxon>Aspidochirotacea</taxon>
        <taxon>Aspidochirotida</taxon>
        <taxon>Holothuriidae</taxon>
        <taxon>Holothuria</taxon>
    </lineage>
</organism>
<feature type="domain" description="Death" evidence="1">
    <location>
        <begin position="53"/>
        <end position="121"/>
    </location>
</feature>
<dbReference type="AlphaFoldDB" id="A0A9Q1H884"/>
<dbReference type="EMBL" id="JAIZAY010000009">
    <property type="protein sequence ID" value="KAJ8036180.1"/>
    <property type="molecule type" value="Genomic_DNA"/>
</dbReference>
<dbReference type="PANTHER" id="PTHR15077">
    <property type="entry name" value="FAS-ASSOCIATING DEATH DOMAIN-CONTAINING PROTEIN FADD"/>
    <property type="match status" value="1"/>
</dbReference>
<dbReference type="InterPro" id="IPR011029">
    <property type="entry name" value="DEATH-like_dom_sf"/>
</dbReference>
<dbReference type="SUPFAM" id="SSF47986">
    <property type="entry name" value="DEATH domain"/>
    <property type="match status" value="4"/>
</dbReference>
<dbReference type="PROSITE" id="PS50017">
    <property type="entry name" value="DEATH_DOMAIN"/>
    <property type="match status" value="4"/>
</dbReference>
<dbReference type="Pfam" id="PF00531">
    <property type="entry name" value="Death"/>
    <property type="match status" value="3"/>
</dbReference>
<keyword evidence="3" id="KW-1185">Reference proteome</keyword>
<sequence length="528" mass="61304">MASKLKKALRNEQAEEFEEHFTEWFSRLIPYRDVVINEDLKGIIAEYVDDDVWHELGRRIGVSKNKRREIETQKGTIHEKTYELLGIWHENSGSEATIGFLVDALVKVDPEDLGHILEKTLMNLQDGNNEYENSRYTLQENTTQQIHKEHEIGELLDKLSPFRNVVINDELRAAVAECVEDDVFHDLGEKMKIPRIKLRDIERQKGTISEKTYHLLGIWHEKFDSDANVGFLLDALVKVNPVDLKLILEDVLRKLSFSDAREQRQLEEIPDKESAVSKTKKEHGVGQLLDNLFPFREVVINDELRAAVAECVEDEVFHNLGEQMKIPRIKLRDIERQKGTISEKTFQLLGIWHEKFDSDANVGFLLDALVEVNPVDLRLILEDVLRKLSFSDARERGQSEEISDKESTVSKENKKPYHERVQRYMNSLRSKPDVEINNEVRHIVSQYIDSDVWHKLGRILEISKNMREKIEANREDICMKVYDLLGQWHQTQGSDATIHALLNALEEVNPEDLHLILRDLSKALDRTD</sequence>
<protein>
    <recommendedName>
        <fullName evidence="1">Death domain-containing protein</fullName>
    </recommendedName>
</protein>
<feature type="domain" description="Death" evidence="1">
    <location>
        <begin position="453"/>
        <end position="521"/>
    </location>
</feature>
<dbReference type="GO" id="GO:0007165">
    <property type="term" value="P:signal transduction"/>
    <property type="evidence" value="ECO:0007669"/>
    <property type="project" value="InterPro"/>
</dbReference>
<reference evidence="2" key="1">
    <citation type="submission" date="2021-10" db="EMBL/GenBank/DDBJ databases">
        <title>Tropical sea cucumber genome reveals ecological adaptation and Cuvierian tubules defense mechanism.</title>
        <authorList>
            <person name="Chen T."/>
        </authorList>
    </citation>
    <scope>NUCLEOTIDE SEQUENCE</scope>
    <source>
        <strain evidence="2">Nanhai2018</strain>
        <tissue evidence="2">Muscle</tissue>
    </source>
</reference>
<evidence type="ECO:0000313" key="3">
    <source>
        <dbReference type="Proteomes" id="UP001152320"/>
    </source>
</evidence>
<proteinExistence type="predicted"/>
<feature type="domain" description="Death" evidence="1">
    <location>
        <begin position="187"/>
        <end position="252"/>
    </location>
</feature>
<feature type="domain" description="Death" evidence="1">
    <location>
        <begin position="320"/>
        <end position="385"/>
    </location>
</feature>
<evidence type="ECO:0000313" key="2">
    <source>
        <dbReference type="EMBL" id="KAJ8036180.1"/>
    </source>
</evidence>
<comment type="caution">
    <text evidence="2">The sequence shown here is derived from an EMBL/GenBank/DDBJ whole genome shotgun (WGS) entry which is preliminary data.</text>
</comment>
<dbReference type="Gene3D" id="1.10.533.10">
    <property type="entry name" value="Death Domain, Fas"/>
    <property type="match status" value="4"/>
</dbReference>
<evidence type="ECO:0000259" key="1">
    <source>
        <dbReference type="PROSITE" id="PS50017"/>
    </source>
</evidence>
<dbReference type="InterPro" id="IPR000488">
    <property type="entry name" value="Death_dom"/>
</dbReference>
<gene>
    <name evidence="2" type="ORF">HOLleu_20074</name>
</gene>
<dbReference type="SMART" id="SM00005">
    <property type="entry name" value="DEATH"/>
    <property type="match status" value="4"/>
</dbReference>
<dbReference type="CDD" id="cd01670">
    <property type="entry name" value="Death"/>
    <property type="match status" value="4"/>
</dbReference>
<name>A0A9Q1H884_HOLLE</name>
<dbReference type="Proteomes" id="UP001152320">
    <property type="component" value="Chromosome 9"/>
</dbReference>